<accession>A0ABU4WK68</accession>
<dbReference type="EMBL" id="JALBUT010000007">
    <property type="protein sequence ID" value="MDX8415857.1"/>
    <property type="molecule type" value="Genomic_DNA"/>
</dbReference>
<dbReference type="RefSeq" id="WP_370397310.1">
    <property type="nucleotide sequence ID" value="NZ_JALBUT010000007.1"/>
</dbReference>
<protein>
    <recommendedName>
        <fullName evidence="3">CopG family transcriptional regulator</fullName>
    </recommendedName>
</protein>
<evidence type="ECO:0008006" key="3">
    <source>
        <dbReference type="Google" id="ProtNLM"/>
    </source>
</evidence>
<gene>
    <name evidence="1" type="ORF">MOX91_06675</name>
</gene>
<reference evidence="1 2" key="1">
    <citation type="submission" date="2022-03" db="EMBL/GenBank/DDBJ databases">
        <title>Novel taxa within the pig intestine.</title>
        <authorList>
            <person name="Wylensek D."/>
            <person name="Bishof K."/>
            <person name="Afrizal A."/>
            <person name="Clavel T."/>
        </authorList>
    </citation>
    <scope>NUCLEOTIDE SEQUENCE [LARGE SCALE GENOMIC DNA]</scope>
    <source>
        <strain evidence="1 2">CLA-KB-P66</strain>
    </source>
</reference>
<sequence>MDEITIELSREEYEELGKIAASLNITVEELVTLIIKKFLTLPKKNFFNPKQ</sequence>
<evidence type="ECO:0000313" key="2">
    <source>
        <dbReference type="Proteomes" id="UP001275932"/>
    </source>
</evidence>
<evidence type="ECO:0000313" key="1">
    <source>
        <dbReference type="EMBL" id="MDX8415857.1"/>
    </source>
</evidence>
<dbReference type="Proteomes" id="UP001275932">
    <property type="component" value="Unassembled WGS sequence"/>
</dbReference>
<keyword evidence="2" id="KW-1185">Reference proteome</keyword>
<proteinExistence type="predicted"/>
<name>A0ABU4WK68_9BACT</name>
<comment type="caution">
    <text evidence="1">The sequence shown here is derived from an EMBL/GenBank/DDBJ whole genome shotgun (WGS) entry which is preliminary data.</text>
</comment>
<organism evidence="1 2">
    <name type="scientific">Intestinicryptomonas porci</name>
    <dbReference type="NCBI Taxonomy" id="2926320"/>
    <lineage>
        <taxon>Bacteria</taxon>
        <taxon>Pseudomonadati</taxon>
        <taxon>Verrucomicrobiota</taxon>
        <taxon>Opitutia</taxon>
        <taxon>Opitutales</taxon>
        <taxon>Intestinicryptomonaceae</taxon>
        <taxon>Intestinicryptomonas</taxon>
    </lineage>
</organism>